<comment type="subcellular location">
    <subcellularLocation>
        <location evidence="1">Endoplasmic reticulum membrane</location>
        <topology evidence="1">Single-pass type II membrane protein</topology>
    </subcellularLocation>
</comment>
<dbReference type="GeneID" id="19250307"/>
<evidence type="ECO:0000313" key="11">
    <source>
        <dbReference type="Proteomes" id="UP000002499"/>
    </source>
</evidence>
<name>E9E7Z8_METAQ</name>
<dbReference type="Pfam" id="PF04573">
    <property type="entry name" value="SPC22"/>
    <property type="match status" value="2"/>
</dbReference>
<dbReference type="PANTHER" id="PTHR12804">
    <property type="entry name" value="MICROSOMAL SIGNAL PEPTIDASE 23 KD SUBUNIT SPC22/23"/>
    <property type="match status" value="1"/>
</dbReference>
<dbReference type="KEGG" id="maw:19250307"/>
<evidence type="ECO:0000256" key="8">
    <source>
        <dbReference type="ARBA" id="ARBA00045670"/>
    </source>
</evidence>
<gene>
    <name evidence="10" type="ORF">MAC_05996</name>
</gene>
<dbReference type="HOGENOM" id="CLU_068714_0_0_1"/>
<dbReference type="OMA" id="WVGALTW"/>
<evidence type="ECO:0000256" key="1">
    <source>
        <dbReference type="ARBA" id="ARBA00004648"/>
    </source>
</evidence>
<keyword evidence="11" id="KW-1185">Reference proteome</keyword>
<evidence type="ECO:0000256" key="3">
    <source>
        <dbReference type="ARBA" id="ARBA00022692"/>
    </source>
</evidence>
<dbReference type="Proteomes" id="UP000002499">
    <property type="component" value="Unassembled WGS sequence"/>
</dbReference>
<keyword evidence="4 9" id="KW-0256">Endoplasmic reticulum</keyword>
<evidence type="ECO:0000313" key="10">
    <source>
        <dbReference type="EMBL" id="EFY88005.1"/>
    </source>
</evidence>
<dbReference type="AlphaFoldDB" id="E9E7Z8"/>
<dbReference type="FunCoup" id="E9E7Z8">
    <property type="interactions" value="398"/>
</dbReference>
<accession>E9E7Z8</accession>
<dbReference type="PROSITE" id="PS51257">
    <property type="entry name" value="PROKAR_LIPOPROTEIN"/>
    <property type="match status" value="1"/>
</dbReference>
<proteinExistence type="inferred from homology"/>
<keyword evidence="5" id="KW-0735">Signal-anchor</keyword>
<evidence type="ECO:0000256" key="6">
    <source>
        <dbReference type="ARBA" id="ARBA00022989"/>
    </source>
</evidence>
<dbReference type="GO" id="GO:0045047">
    <property type="term" value="P:protein targeting to ER"/>
    <property type="evidence" value="ECO:0007669"/>
    <property type="project" value="TreeGrafter"/>
</dbReference>
<evidence type="ECO:0000256" key="4">
    <source>
        <dbReference type="ARBA" id="ARBA00022824"/>
    </source>
</evidence>
<evidence type="ECO:0000256" key="2">
    <source>
        <dbReference type="ARBA" id="ARBA00009289"/>
    </source>
</evidence>
<dbReference type="OrthoDB" id="10261524at2759"/>
<evidence type="ECO:0000256" key="5">
    <source>
        <dbReference type="ARBA" id="ARBA00022968"/>
    </source>
</evidence>
<dbReference type="PANTHER" id="PTHR12804:SF0">
    <property type="entry name" value="SIGNAL PEPTIDASE COMPLEX SUBUNIT 3"/>
    <property type="match status" value="1"/>
</dbReference>
<organism evidence="11">
    <name type="scientific">Metarhizium acridum (strain CQMa 102)</name>
    <dbReference type="NCBI Taxonomy" id="655827"/>
    <lineage>
        <taxon>Eukaryota</taxon>
        <taxon>Fungi</taxon>
        <taxon>Dikarya</taxon>
        <taxon>Ascomycota</taxon>
        <taxon>Pezizomycotina</taxon>
        <taxon>Sordariomycetes</taxon>
        <taxon>Hypocreomycetidae</taxon>
        <taxon>Hypocreales</taxon>
        <taxon>Clavicipitaceae</taxon>
        <taxon>Metarhizium</taxon>
    </lineage>
</organism>
<keyword evidence="7 9" id="KW-0472">Membrane</keyword>
<comment type="function">
    <text evidence="8">Essential component of the signal peptidase complex (SPC) which catalyzes the cleavage of N-terminal signal sequences from nascent proteins as they are translocated into the lumen of the endoplasmic reticulum. Essential for the SPC catalytic activity, possibly by stabilizing and positioning the active center of the complex close to the lumenal surface. Essential for viability.</text>
</comment>
<dbReference type="InParanoid" id="E9E7Z8"/>
<dbReference type="STRING" id="655827.E9E7Z8"/>
<evidence type="ECO:0000256" key="7">
    <source>
        <dbReference type="ARBA" id="ARBA00023136"/>
    </source>
</evidence>
<keyword evidence="3" id="KW-0812">Transmembrane</keyword>
<dbReference type="InterPro" id="IPR007653">
    <property type="entry name" value="SPC3"/>
</dbReference>
<dbReference type="EMBL" id="GL698518">
    <property type="protein sequence ID" value="EFY88005.1"/>
    <property type="molecule type" value="Genomic_DNA"/>
</dbReference>
<reference evidence="10 11" key="1">
    <citation type="journal article" date="2011" name="PLoS Genet.">
        <title>Genome sequencing and comparative transcriptomics of the model entomopathogenic fungi Metarhizium anisopliae and M. acridum.</title>
        <authorList>
            <person name="Gao Q."/>
            <person name="Jin K."/>
            <person name="Ying S.H."/>
            <person name="Zhang Y."/>
            <person name="Xiao G."/>
            <person name="Shang Y."/>
            <person name="Duan Z."/>
            <person name="Hu X."/>
            <person name="Xie X.Q."/>
            <person name="Zhou G."/>
            <person name="Peng G."/>
            <person name="Luo Z."/>
            <person name="Huang W."/>
            <person name="Wang B."/>
            <person name="Fang W."/>
            <person name="Wang S."/>
            <person name="Zhong Y."/>
            <person name="Ma L.J."/>
            <person name="St Leger R.J."/>
            <person name="Zhao G.P."/>
            <person name="Pei Y."/>
            <person name="Feng M.G."/>
            <person name="Xia Y."/>
            <person name="Wang C."/>
        </authorList>
    </citation>
    <scope>NUCLEOTIDE SEQUENCE [LARGE SCALE GENOMIC DNA]</scope>
    <source>
        <strain evidence="10 11">CQMa 102</strain>
    </source>
</reference>
<comment type="similarity">
    <text evidence="2 9">Belongs to the SPCS3 family.</text>
</comment>
<keyword evidence="6" id="KW-1133">Transmembrane helix</keyword>
<dbReference type="GO" id="GO:0005787">
    <property type="term" value="C:signal peptidase complex"/>
    <property type="evidence" value="ECO:0007669"/>
    <property type="project" value="UniProtKB-UniRule"/>
</dbReference>
<dbReference type="GO" id="GO:0006465">
    <property type="term" value="P:signal peptide processing"/>
    <property type="evidence" value="ECO:0007669"/>
    <property type="project" value="UniProtKB-UniRule"/>
</dbReference>
<evidence type="ECO:0000256" key="9">
    <source>
        <dbReference type="PIRNR" id="PIRNR016089"/>
    </source>
</evidence>
<dbReference type="eggNOG" id="KOG3372">
    <property type="taxonomic scope" value="Eukaryota"/>
</dbReference>
<sequence>MHSSFTRIQNVFGFFTTVACVLAGFIAATDLLAARNPSGTLIPTNIQVVKGRPHYYSSKKEEYAIIKFSLDADLSSLFTWNTKQLFVYVTADWPSAEGQNATNSAVIWDSIITNPSADHLRNIGPIAMKKLKRSAEGKTIDPSRCVLFFFPSLAIPDNDLCGQEETKVAKQRKANSRYSGLLKLNNQRPKYQITHPSGKIASVNDVTLKLHYNVQPWVGLLTWNMDKVIGRWFPIEKGVSEKFEFPAVKTKDAKKAKKA</sequence>
<protein>
    <recommendedName>
        <fullName evidence="9">Signal peptidase subunit 3</fullName>
    </recommendedName>
</protein>
<dbReference type="PIRSF" id="PIRSF016089">
    <property type="entry name" value="SPC22"/>
    <property type="match status" value="1"/>
</dbReference>